<evidence type="ECO:0000313" key="2">
    <source>
        <dbReference type="EMBL" id="KAK3248000.1"/>
    </source>
</evidence>
<name>A0AAE0C5P6_9CHLO</name>
<evidence type="ECO:0000313" key="3">
    <source>
        <dbReference type="Proteomes" id="UP001190700"/>
    </source>
</evidence>
<accession>A0AAE0C5P6</accession>
<protein>
    <submittedName>
        <fullName evidence="2">Uncharacterized protein</fullName>
    </submittedName>
</protein>
<dbReference type="EMBL" id="LGRX02028498">
    <property type="protein sequence ID" value="KAK3248000.1"/>
    <property type="molecule type" value="Genomic_DNA"/>
</dbReference>
<evidence type="ECO:0000256" key="1">
    <source>
        <dbReference type="SAM" id="MobiDB-lite"/>
    </source>
</evidence>
<dbReference type="AlphaFoldDB" id="A0AAE0C5P6"/>
<feature type="region of interest" description="Disordered" evidence="1">
    <location>
        <begin position="1"/>
        <end position="25"/>
    </location>
</feature>
<organism evidence="2 3">
    <name type="scientific">Cymbomonas tetramitiformis</name>
    <dbReference type="NCBI Taxonomy" id="36881"/>
    <lineage>
        <taxon>Eukaryota</taxon>
        <taxon>Viridiplantae</taxon>
        <taxon>Chlorophyta</taxon>
        <taxon>Pyramimonadophyceae</taxon>
        <taxon>Pyramimonadales</taxon>
        <taxon>Pyramimonadaceae</taxon>
        <taxon>Cymbomonas</taxon>
    </lineage>
</organism>
<reference evidence="2 3" key="1">
    <citation type="journal article" date="2015" name="Genome Biol. Evol.">
        <title>Comparative Genomics of a Bacterivorous Green Alga Reveals Evolutionary Causalities and Consequences of Phago-Mixotrophic Mode of Nutrition.</title>
        <authorList>
            <person name="Burns J.A."/>
            <person name="Paasch A."/>
            <person name="Narechania A."/>
            <person name="Kim E."/>
        </authorList>
    </citation>
    <scope>NUCLEOTIDE SEQUENCE [LARGE SCALE GENOMIC DNA]</scope>
    <source>
        <strain evidence="2 3">PLY_AMNH</strain>
    </source>
</reference>
<comment type="caution">
    <text evidence="2">The sequence shown here is derived from an EMBL/GenBank/DDBJ whole genome shotgun (WGS) entry which is preliminary data.</text>
</comment>
<keyword evidence="3" id="KW-1185">Reference proteome</keyword>
<sequence>MGRKAVAKNEAQASSNKFPRSSGPEDFKKYEFVNVDHPNIKKSIKLDSRLDIYDGQANGGIRLANYICALPEGGELVAFMYLAERCRNFCAFLLPATWINPTEAGMPQRARWGKKCLEKKAYILKASVGKQWMIVVNSQRKGEKLFAKAACVERAGSAKEVHVYEKCMKDAEETQE</sequence>
<gene>
    <name evidence="2" type="ORF">CYMTET_42519</name>
</gene>
<dbReference type="Proteomes" id="UP001190700">
    <property type="component" value="Unassembled WGS sequence"/>
</dbReference>
<proteinExistence type="predicted"/>